<feature type="compositionally biased region" description="Polar residues" evidence="2">
    <location>
        <begin position="311"/>
        <end position="323"/>
    </location>
</feature>
<keyword evidence="4" id="KW-1185">Reference proteome</keyword>
<evidence type="ECO:0000256" key="1">
    <source>
        <dbReference type="SAM" id="Coils"/>
    </source>
</evidence>
<feature type="region of interest" description="Disordered" evidence="2">
    <location>
        <begin position="175"/>
        <end position="207"/>
    </location>
</feature>
<dbReference type="GO" id="GO:0000795">
    <property type="term" value="C:synaptonemal complex"/>
    <property type="evidence" value="ECO:0007669"/>
    <property type="project" value="InterPro"/>
</dbReference>
<sequence>MHLPNPDDVVVTNLNPSEDYKTSVLSGLNPSVIMECAGRALSFWAYQTTQEIVYQEYLAKSLTDKYSTLNFQMDKIIHDANSEISNLRNKMQGMNSDNDALRRKNEELHHDLKERNKKLLQTQELYDKIKRRGMLDQVQIAASNAVNDTLQATSNGNRFTDNPGTNEHRPPLYAHRQTGGLNRTSGFHDSTMPPPPQRRRHSSEWDTIDSQGQIHASQKYNHVQATPSSHRQPLVSSNFPPTSIGMNNIQSHIAGTPLPLPHDRATPRRTPLSSVNVNSGQPPGFVGYGMRAGLKVGNPGASLASEFSRPSGRSAQRSGSNLPFSRDSRLGTPSISRGGNSMISDATIPSSLQSSCETYIMDESFCPRMVRRISGIESLRINTSMPQYMSQATSSSAPECRYPISDSQRASIDLDLGEVRRTGSMSPTRNRLQKYFWLHHQHTRRIVIMKRKIMRRIPTPMRSTFMAFRGRSSTKIRRMIVSEPFNVAKIVDGQAVQVARYHELPVAARTPCLPLSSNPANFSELESPSPNSQSSLCLHNSLPPCLTIKLPKLTATTVEGRKVDPLIQPHRSVRIPPMFTAEAQATLKETRAWKIYAEKTHKANIKLSNAVREVENMDRQLEEEIHQLKDKNEQLEEEVREFRAARAAPSQQKAFADHFKMLFERESKKVEFLENELQIALKHSAEESKKVVMLEKNVELAINLADASTALAETLQANVLKRTISQESSKSTESWSHSDEAKFHTVKLVDSSSATKTPLLDRADWMTAAQILELPVPENHSDLEVWEYIPSEIDSPTLIELPITPESPIELPASPESPIQQSPTFTIKTFLCPTVCRIPISSSLTLSSAASASLDWCPSLATWEWCSVPDLRLTDFLKEDKKRRRCSGRVFEGTELASFRLGDCSGSSA</sequence>
<proteinExistence type="predicted"/>
<dbReference type="GO" id="GO:0061630">
    <property type="term" value="F:ubiquitin protein ligase activity"/>
    <property type="evidence" value="ECO:0007669"/>
    <property type="project" value="InterPro"/>
</dbReference>
<dbReference type="InterPro" id="IPR042448">
    <property type="entry name" value="CCNB1IP1"/>
</dbReference>
<feature type="region of interest" description="Disordered" evidence="2">
    <location>
        <begin position="303"/>
        <end position="343"/>
    </location>
</feature>
<dbReference type="STRING" id="278944.A0A4Z1HVB2"/>
<dbReference type="PANTHER" id="PTHR14305">
    <property type="entry name" value="E3 UBIQUITIN-PROTEIN LIGASE CCNB1IP1"/>
    <property type="match status" value="1"/>
</dbReference>
<comment type="caution">
    <text evidence="3">The sequence shown here is derived from an EMBL/GenBank/DDBJ whole genome shotgun (WGS) entry which is preliminary data.</text>
</comment>
<dbReference type="PANTHER" id="PTHR14305:SF0">
    <property type="entry name" value="E3 UBIQUITIN-PROTEIN LIGASE CCNB1IP1"/>
    <property type="match status" value="1"/>
</dbReference>
<dbReference type="GO" id="GO:0007131">
    <property type="term" value="P:reciprocal meiotic recombination"/>
    <property type="evidence" value="ECO:0007669"/>
    <property type="project" value="InterPro"/>
</dbReference>
<feature type="compositionally biased region" description="Polar residues" evidence="2">
    <location>
        <begin position="179"/>
        <end position="188"/>
    </location>
</feature>
<evidence type="ECO:0000313" key="3">
    <source>
        <dbReference type="EMBL" id="TGO50530.1"/>
    </source>
</evidence>
<feature type="compositionally biased region" description="Polar residues" evidence="2">
    <location>
        <begin position="331"/>
        <end position="343"/>
    </location>
</feature>
<reference evidence="3 4" key="1">
    <citation type="submission" date="2017-12" db="EMBL/GenBank/DDBJ databases">
        <title>Comparative genomics of Botrytis spp.</title>
        <authorList>
            <person name="Valero-Jimenez C.A."/>
            <person name="Tapia P."/>
            <person name="Veloso J."/>
            <person name="Silva-Moreno E."/>
            <person name="Staats M."/>
            <person name="Valdes J.H."/>
            <person name="Van Kan J.A.L."/>
        </authorList>
    </citation>
    <scope>NUCLEOTIDE SEQUENCE [LARGE SCALE GENOMIC DNA]</scope>
    <source>
        <strain evidence="3 4">MUCL2120</strain>
    </source>
</reference>
<keyword evidence="1" id="KW-0175">Coiled coil</keyword>
<protein>
    <submittedName>
        <fullName evidence="3">Uncharacterized protein</fullName>
    </submittedName>
</protein>
<feature type="coiled-coil region" evidence="1">
    <location>
        <begin position="77"/>
        <end position="118"/>
    </location>
</feature>
<organism evidence="3 4">
    <name type="scientific">Botryotinia narcissicola</name>
    <dbReference type="NCBI Taxonomy" id="278944"/>
    <lineage>
        <taxon>Eukaryota</taxon>
        <taxon>Fungi</taxon>
        <taxon>Dikarya</taxon>
        <taxon>Ascomycota</taxon>
        <taxon>Pezizomycotina</taxon>
        <taxon>Leotiomycetes</taxon>
        <taxon>Helotiales</taxon>
        <taxon>Sclerotiniaceae</taxon>
        <taxon>Botryotinia</taxon>
    </lineage>
</organism>
<dbReference type="EMBL" id="PQXJ01000389">
    <property type="protein sequence ID" value="TGO50530.1"/>
    <property type="molecule type" value="Genomic_DNA"/>
</dbReference>
<dbReference type="OrthoDB" id="3555475at2759"/>
<dbReference type="Proteomes" id="UP000297452">
    <property type="component" value="Unassembled WGS sequence"/>
</dbReference>
<feature type="region of interest" description="Disordered" evidence="2">
    <location>
        <begin position="257"/>
        <end position="279"/>
    </location>
</feature>
<gene>
    <name evidence="3" type="ORF">BOTNAR_0389g00080</name>
</gene>
<evidence type="ECO:0000313" key="4">
    <source>
        <dbReference type="Proteomes" id="UP000297452"/>
    </source>
</evidence>
<name>A0A4Z1HVB2_9HELO</name>
<feature type="coiled-coil region" evidence="1">
    <location>
        <begin position="604"/>
        <end position="683"/>
    </location>
</feature>
<dbReference type="AlphaFoldDB" id="A0A4Z1HVB2"/>
<evidence type="ECO:0000256" key="2">
    <source>
        <dbReference type="SAM" id="MobiDB-lite"/>
    </source>
</evidence>
<accession>A0A4Z1HVB2</accession>